<dbReference type="Proteomes" id="UP001460270">
    <property type="component" value="Unassembled WGS sequence"/>
</dbReference>
<comment type="subcellular location">
    <subcellularLocation>
        <location evidence="1">Membrane</location>
    </subcellularLocation>
</comment>
<dbReference type="GO" id="GO:0004888">
    <property type="term" value="F:transmembrane signaling receptor activity"/>
    <property type="evidence" value="ECO:0007669"/>
    <property type="project" value="TreeGrafter"/>
</dbReference>
<keyword evidence="6" id="KW-1185">Reference proteome</keyword>
<evidence type="ECO:0000256" key="3">
    <source>
        <dbReference type="ARBA" id="ARBA00023136"/>
    </source>
</evidence>
<dbReference type="Gene3D" id="2.60.40.10">
    <property type="entry name" value="Immunoglobulins"/>
    <property type="match status" value="2"/>
</dbReference>
<dbReference type="EMBL" id="JBBPFD010000030">
    <property type="protein sequence ID" value="KAK7881047.1"/>
    <property type="molecule type" value="Genomic_DNA"/>
</dbReference>
<sequence>MNCRWSNKKQTVIRRGLCRGDCGDDDILVQTSRSQKTKGRYSVKHEMKGSPPVDLINVGISNLNLNDAGRYRCFWKVSSGNGRYYEFMAEITDGDQTEVYTAAAGEDYTRPCTFSKSGNKKSFCRNTCSEEDMLVKTTGGSRKSGRYSLKYRKYADDLSYVYATIKSVKKSDSGVYQCHLDELSKTFRLEVLTPSSAAPVTVRPSTAAPVTVSPSAPETVRPSSAAPVTVRPSSAAPVTVSPLVAPVTVRPSSAAPVTALEAVMQLIGQEEFSSQDEEEKRAPDVEKPQKIRAAVWRRCQRRE</sequence>
<accession>A0AAW0MP06</accession>
<proteinExistence type="predicted"/>
<dbReference type="InterPro" id="IPR013783">
    <property type="entry name" value="Ig-like_fold"/>
</dbReference>
<evidence type="ECO:0000256" key="2">
    <source>
        <dbReference type="ARBA" id="ARBA00022692"/>
    </source>
</evidence>
<dbReference type="InterPro" id="IPR036179">
    <property type="entry name" value="Ig-like_dom_sf"/>
</dbReference>
<dbReference type="SUPFAM" id="SSF48726">
    <property type="entry name" value="Immunoglobulin"/>
    <property type="match status" value="1"/>
</dbReference>
<evidence type="ECO:0000256" key="4">
    <source>
        <dbReference type="SAM" id="MobiDB-lite"/>
    </source>
</evidence>
<reference evidence="6" key="1">
    <citation type="submission" date="2024-04" db="EMBL/GenBank/DDBJ databases">
        <title>Salinicola lusitanus LLJ914,a marine bacterium isolated from the Okinawa Trough.</title>
        <authorList>
            <person name="Li J."/>
        </authorList>
    </citation>
    <scope>NUCLEOTIDE SEQUENCE [LARGE SCALE GENOMIC DNA]</scope>
</reference>
<keyword evidence="2" id="KW-0812">Transmembrane</keyword>
<keyword evidence="3" id="KW-0472">Membrane</keyword>
<evidence type="ECO:0000313" key="5">
    <source>
        <dbReference type="EMBL" id="KAK7881047.1"/>
    </source>
</evidence>
<comment type="caution">
    <text evidence="5">The sequence shown here is derived from an EMBL/GenBank/DDBJ whole genome shotgun (WGS) entry which is preliminary data.</text>
</comment>
<evidence type="ECO:0000256" key="1">
    <source>
        <dbReference type="ARBA" id="ARBA00004370"/>
    </source>
</evidence>
<dbReference type="PANTHER" id="PTHR11860">
    <property type="entry name" value="POLYMERIC-IMMUNOGLOBULIN RECEPTOR"/>
    <property type="match status" value="1"/>
</dbReference>
<evidence type="ECO:0000313" key="6">
    <source>
        <dbReference type="Proteomes" id="UP001460270"/>
    </source>
</evidence>
<protein>
    <recommendedName>
        <fullName evidence="7">Immunoglobulin subtype domain-containing protein</fullName>
    </recommendedName>
</protein>
<dbReference type="GO" id="GO:0005886">
    <property type="term" value="C:plasma membrane"/>
    <property type="evidence" value="ECO:0007669"/>
    <property type="project" value="TreeGrafter"/>
</dbReference>
<organism evidence="5 6">
    <name type="scientific">Mugilogobius chulae</name>
    <name type="common">yellowstripe goby</name>
    <dbReference type="NCBI Taxonomy" id="88201"/>
    <lineage>
        <taxon>Eukaryota</taxon>
        <taxon>Metazoa</taxon>
        <taxon>Chordata</taxon>
        <taxon>Craniata</taxon>
        <taxon>Vertebrata</taxon>
        <taxon>Euteleostomi</taxon>
        <taxon>Actinopterygii</taxon>
        <taxon>Neopterygii</taxon>
        <taxon>Teleostei</taxon>
        <taxon>Neoteleostei</taxon>
        <taxon>Acanthomorphata</taxon>
        <taxon>Gobiaria</taxon>
        <taxon>Gobiiformes</taxon>
        <taxon>Gobioidei</taxon>
        <taxon>Gobiidae</taxon>
        <taxon>Gobionellinae</taxon>
        <taxon>Mugilogobius</taxon>
    </lineage>
</organism>
<dbReference type="InterPro" id="IPR050671">
    <property type="entry name" value="CD300_family_receptors"/>
</dbReference>
<dbReference type="PANTHER" id="PTHR11860:SF87">
    <property type="entry name" value="CMRF35-LIKE MOLECULE 8"/>
    <property type="match status" value="1"/>
</dbReference>
<feature type="region of interest" description="Disordered" evidence="4">
    <location>
        <begin position="207"/>
        <end position="229"/>
    </location>
</feature>
<evidence type="ECO:0008006" key="7">
    <source>
        <dbReference type="Google" id="ProtNLM"/>
    </source>
</evidence>
<gene>
    <name evidence="5" type="ORF">WMY93_032353</name>
</gene>
<name>A0AAW0MP06_9GOBI</name>
<dbReference type="AlphaFoldDB" id="A0AAW0MP06"/>